<accession>A0A8T0N0H3</accession>
<organism evidence="1 2">
    <name type="scientific">Panicum virgatum</name>
    <name type="common">Blackwell switchgrass</name>
    <dbReference type="NCBI Taxonomy" id="38727"/>
    <lineage>
        <taxon>Eukaryota</taxon>
        <taxon>Viridiplantae</taxon>
        <taxon>Streptophyta</taxon>
        <taxon>Embryophyta</taxon>
        <taxon>Tracheophyta</taxon>
        <taxon>Spermatophyta</taxon>
        <taxon>Magnoliopsida</taxon>
        <taxon>Liliopsida</taxon>
        <taxon>Poales</taxon>
        <taxon>Poaceae</taxon>
        <taxon>PACMAD clade</taxon>
        <taxon>Panicoideae</taxon>
        <taxon>Panicodae</taxon>
        <taxon>Paniceae</taxon>
        <taxon>Panicinae</taxon>
        <taxon>Panicum</taxon>
        <taxon>Panicum sect. Hiantes</taxon>
    </lineage>
</organism>
<protein>
    <submittedName>
        <fullName evidence="1">Uncharacterized protein</fullName>
    </submittedName>
</protein>
<dbReference type="Proteomes" id="UP000823388">
    <property type="component" value="Chromosome 9N"/>
</dbReference>
<proteinExistence type="predicted"/>
<reference evidence="1" key="1">
    <citation type="submission" date="2020-05" db="EMBL/GenBank/DDBJ databases">
        <title>WGS assembly of Panicum virgatum.</title>
        <authorList>
            <person name="Lovell J.T."/>
            <person name="Jenkins J."/>
            <person name="Shu S."/>
            <person name="Juenger T.E."/>
            <person name="Schmutz J."/>
        </authorList>
    </citation>
    <scope>NUCLEOTIDE SEQUENCE</scope>
    <source>
        <strain evidence="1">AP13</strain>
    </source>
</reference>
<keyword evidence="2" id="KW-1185">Reference proteome</keyword>
<dbReference type="EMBL" id="CM029054">
    <property type="protein sequence ID" value="KAG2542333.1"/>
    <property type="molecule type" value="Genomic_DNA"/>
</dbReference>
<gene>
    <name evidence="1" type="ORF">PVAP13_9NG774656</name>
</gene>
<dbReference type="AlphaFoldDB" id="A0A8T0N0H3"/>
<sequence>MKKLFHRVYSFTLGLVQASNKKHSALQSFKAVSAEEYDRVVLELKETQGHHQDDLKKIQERHLAELQSLRDTKSKLLKEQQDMFLFFHGFFLSKACPYCEAVV</sequence>
<name>A0A8T0N0H3_PANVG</name>
<evidence type="ECO:0000313" key="2">
    <source>
        <dbReference type="Proteomes" id="UP000823388"/>
    </source>
</evidence>
<evidence type="ECO:0000313" key="1">
    <source>
        <dbReference type="EMBL" id="KAG2542333.1"/>
    </source>
</evidence>
<comment type="caution">
    <text evidence="1">The sequence shown here is derived from an EMBL/GenBank/DDBJ whole genome shotgun (WGS) entry which is preliminary data.</text>
</comment>